<sequence>MEKSETTKSEALGKGEGRCAASLPGINFSTFIFSLNSSALVHLGMITAPGASGKEVNLPLAKQTIDILGMLEDKTSGNLTEDETNLLSNMLHDLRLMYVKLKEQGA</sequence>
<dbReference type="RefSeq" id="WP_236890173.1">
    <property type="nucleotide sequence ID" value="NZ_AP024488.1"/>
</dbReference>
<dbReference type="Pfam" id="PF08899">
    <property type="entry name" value="DUF1844"/>
    <property type="match status" value="1"/>
</dbReference>
<dbReference type="EMBL" id="AP024488">
    <property type="protein sequence ID" value="BCS98801.1"/>
    <property type="molecule type" value="Genomic_DNA"/>
</dbReference>
<organism evidence="1 2">
    <name type="scientific">Desulfoluna limicola</name>
    <dbReference type="NCBI Taxonomy" id="2810562"/>
    <lineage>
        <taxon>Bacteria</taxon>
        <taxon>Pseudomonadati</taxon>
        <taxon>Thermodesulfobacteriota</taxon>
        <taxon>Desulfobacteria</taxon>
        <taxon>Desulfobacterales</taxon>
        <taxon>Desulfolunaceae</taxon>
        <taxon>Desulfoluna</taxon>
    </lineage>
</organism>
<evidence type="ECO:0000313" key="2">
    <source>
        <dbReference type="Proteomes" id="UP001320148"/>
    </source>
</evidence>
<accession>A0ABM7PP23</accession>
<protein>
    <recommendedName>
        <fullName evidence="3">DUF1844 domain-containing protein</fullName>
    </recommendedName>
</protein>
<reference evidence="1 2" key="1">
    <citation type="submission" date="2021-02" db="EMBL/GenBank/DDBJ databases">
        <title>Complete genome of Desulfoluna sp. strain ASN36.</title>
        <authorList>
            <person name="Takahashi A."/>
            <person name="Kojima H."/>
            <person name="Fukui M."/>
        </authorList>
    </citation>
    <scope>NUCLEOTIDE SEQUENCE [LARGE SCALE GENOMIC DNA]</scope>
    <source>
        <strain evidence="1 2">ASN36</strain>
    </source>
</reference>
<keyword evidence="2" id="KW-1185">Reference proteome</keyword>
<dbReference type="InterPro" id="IPR014995">
    <property type="entry name" value="DUF1844"/>
</dbReference>
<evidence type="ECO:0000313" key="1">
    <source>
        <dbReference type="EMBL" id="BCS98801.1"/>
    </source>
</evidence>
<gene>
    <name evidence="1" type="ORF">DSLASN_44330</name>
</gene>
<proteinExistence type="predicted"/>
<dbReference type="Proteomes" id="UP001320148">
    <property type="component" value="Chromosome"/>
</dbReference>
<evidence type="ECO:0008006" key="3">
    <source>
        <dbReference type="Google" id="ProtNLM"/>
    </source>
</evidence>
<name>A0ABM7PP23_9BACT</name>